<dbReference type="InterPro" id="IPR010982">
    <property type="entry name" value="Lambda_DNA-bd_dom_sf"/>
</dbReference>
<evidence type="ECO:0000313" key="3">
    <source>
        <dbReference type="Proteomes" id="UP000586827"/>
    </source>
</evidence>
<evidence type="ECO:0000313" key="2">
    <source>
        <dbReference type="EMBL" id="NNH76030.1"/>
    </source>
</evidence>
<evidence type="ECO:0000259" key="1">
    <source>
        <dbReference type="PROSITE" id="PS50943"/>
    </source>
</evidence>
<comment type="caution">
    <text evidence="2">The sequence shown here is derived from an EMBL/GenBank/DDBJ whole genome shotgun (WGS) entry which is preliminary data.</text>
</comment>
<reference evidence="2 3" key="1">
    <citation type="submission" date="2020-05" db="EMBL/GenBank/DDBJ databases">
        <title>MicrobeNet Type strains.</title>
        <authorList>
            <person name="Nicholson A.C."/>
        </authorList>
    </citation>
    <scope>NUCLEOTIDE SEQUENCE [LARGE SCALE GENOMIC DNA]</scope>
    <source>
        <strain evidence="2 3">JCM 3224</strain>
    </source>
</reference>
<organism evidence="2 3">
    <name type="scientific">Nocardia uniformis</name>
    <dbReference type="NCBI Taxonomy" id="53432"/>
    <lineage>
        <taxon>Bacteria</taxon>
        <taxon>Bacillati</taxon>
        <taxon>Actinomycetota</taxon>
        <taxon>Actinomycetes</taxon>
        <taxon>Mycobacteriales</taxon>
        <taxon>Nocardiaceae</taxon>
        <taxon>Nocardia</taxon>
    </lineage>
</organism>
<keyword evidence="3" id="KW-1185">Reference proteome</keyword>
<dbReference type="Proteomes" id="UP000586827">
    <property type="component" value="Unassembled WGS sequence"/>
</dbReference>
<sequence>MTATTVGERIERALGAAGISQRDLAAATGISQATLSRTISGDRAAKMNELVAIAGATGVVLAELTGASRVAGRVQCAARSVNSASMDSMYEQMLRFLELDAHLVDQGIAAIG</sequence>
<dbReference type="CDD" id="cd00093">
    <property type="entry name" value="HTH_XRE"/>
    <property type="match status" value="1"/>
</dbReference>
<dbReference type="Gene3D" id="1.10.260.40">
    <property type="entry name" value="lambda repressor-like DNA-binding domains"/>
    <property type="match status" value="1"/>
</dbReference>
<dbReference type="SUPFAM" id="SSF47413">
    <property type="entry name" value="lambda repressor-like DNA-binding domains"/>
    <property type="match status" value="1"/>
</dbReference>
<feature type="domain" description="HTH cro/C1-type" evidence="1">
    <location>
        <begin position="10"/>
        <end position="64"/>
    </location>
</feature>
<proteinExistence type="predicted"/>
<dbReference type="InterPro" id="IPR001387">
    <property type="entry name" value="Cro/C1-type_HTH"/>
</dbReference>
<dbReference type="SMART" id="SM00530">
    <property type="entry name" value="HTH_XRE"/>
    <property type="match status" value="1"/>
</dbReference>
<accession>A0A849CGD4</accession>
<gene>
    <name evidence="2" type="ORF">HLB23_40335</name>
</gene>
<protein>
    <submittedName>
        <fullName evidence="2">Helix-turn-helix transcriptional regulator</fullName>
    </submittedName>
</protein>
<dbReference type="EMBL" id="JABELX010000034">
    <property type="protein sequence ID" value="NNH76030.1"/>
    <property type="molecule type" value="Genomic_DNA"/>
</dbReference>
<dbReference type="AlphaFoldDB" id="A0A849CGD4"/>
<dbReference type="Pfam" id="PF01381">
    <property type="entry name" value="HTH_3"/>
    <property type="match status" value="1"/>
</dbReference>
<dbReference type="PROSITE" id="PS50943">
    <property type="entry name" value="HTH_CROC1"/>
    <property type="match status" value="1"/>
</dbReference>
<dbReference type="GO" id="GO:0003677">
    <property type="term" value="F:DNA binding"/>
    <property type="evidence" value="ECO:0007669"/>
    <property type="project" value="InterPro"/>
</dbReference>
<dbReference type="RefSeq" id="WP_067529225.1">
    <property type="nucleotide sequence ID" value="NZ_JABELX010000034.1"/>
</dbReference>
<name>A0A849CGD4_9NOCA</name>